<protein>
    <submittedName>
        <fullName evidence="2">Reverse transcriptase</fullName>
    </submittedName>
</protein>
<dbReference type="GO" id="GO:0003964">
    <property type="term" value="F:RNA-directed DNA polymerase activity"/>
    <property type="evidence" value="ECO:0007669"/>
    <property type="project" value="UniProtKB-KW"/>
</dbReference>
<comment type="caution">
    <text evidence="2">The sequence shown here is derived from an EMBL/GenBank/DDBJ whole genome shotgun (WGS) entry which is preliminary data.</text>
</comment>
<dbReference type="Proteomes" id="UP000265520">
    <property type="component" value="Unassembled WGS sequence"/>
</dbReference>
<sequence>GVLDEEVYIEQPQGYEVKGEEKKVLKLKKALYGLK</sequence>
<keyword evidence="2" id="KW-0548">Nucleotidyltransferase</keyword>
<name>A0A392V8X0_9FABA</name>
<proteinExistence type="predicted"/>
<dbReference type="Pfam" id="PF07727">
    <property type="entry name" value="RVT_2"/>
    <property type="match status" value="1"/>
</dbReference>
<keyword evidence="3" id="KW-1185">Reference proteome</keyword>
<dbReference type="AlphaFoldDB" id="A0A392V8X0"/>
<dbReference type="InterPro" id="IPR013103">
    <property type="entry name" value="RVT_2"/>
</dbReference>
<reference evidence="2 3" key="1">
    <citation type="journal article" date="2018" name="Front. Plant Sci.">
        <title>Red Clover (Trifolium pratense) and Zigzag Clover (T. medium) - A Picture of Genomic Similarities and Differences.</title>
        <authorList>
            <person name="Dluhosova J."/>
            <person name="Istvanek J."/>
            <person name="Nedelnik J."/>
            <person name="Repkova J."/>
        </authorList>
    </citation>
    <scope>NUCLEOTIDE SEQUENCE [LARGE SCALE GENOMIC DNA]</scope>
    <source>
        <strain evidence="3">cv. 10/8</strain>
        <tissue evidence="2">Leaf</tissue>
    </source>
</reference>
<keyword evidence="2" id="KW-0808">Transferase</keyword>
<feature type="non-terminal residue" evidence="2">
    <location>
        <position position="1"/>
    </location>
</feature>
<evidence type="ECO:0000259" key="1">
    <source>
        <dbReference type="Pfam" id="PF07727"/>
    </source>
</evidence>
<feature type="domain" description="Reverse transcriptase Ty1/copia-type" evidence="1">
    <location>
        <begin position="2"/>
        <end position="35"/>
    </location>
</feature>
<evidence type="ECO:0000313" key="2">
    <source>
        <dbReference type="EMBL" id="MCI84714.1"/>
    </source>
</evidence>
<evidence type="ECO:0000313" key="3">
    <source>
        <dbReference type="Proteomes" id="UP000265520"/>
    </source>
</evidence>
<accession>A0A392V8X0</accession>
<dbReference type="EMBL" id="LXQA011097526">
    <property type="protein sequence ID" value="MCI84714.1"/>
    <property type="molecule type" value="Genomic_DNA"/>
</dbReference>
<keyword evidence="2" id="KW-0695">RNA-directed DNA polymerase</keyword>
<organism evidence="2 3">
    <name type="scientific">Trifolium medium</name>
    <dbReference type="NCBI Taxonomy" id="97028"/>
    <lineage>
        <taxon>Eukaryota</taxon>
        <taxon>Viridiplantae</taxon>
        <taxon>Streptophyta</taxon>
        <taxon>Embryophyta</taxon>
        <taxon>Tracheophyta</taxon>
        <taxon>Spermatophyta</taxon>
        <taxon>Magnoliopsida</taxon>
        <taxon>eudicotyledons</taxon>
        <taxon>Gunneridae</taxon>
        <taxon>Pentapetalae</taxon>
        <taxon>rosids</taxon>
        <taxon>fabids</taxon>
        <taxon>Fabales</taxon>
        <taxon>Fabaceae</taxon>
        <taxon>Papilionoideae</taxon>
        <taxon>50 kb inversion clade</taxon>
        <taxon>NPAAA clade</taxon>
        <taxon>Hologalegina</taxon>
        <taxon>IRL clade</taxon>
        <taxon>Trifolieae</taxon>
        <taxon>Trifolium</taxon>
    </lineage>
</organism>